<evidence type="ECO:0000313" key="2">
    <source>
        <dbReference type="Proteomes" id="UP000018208"/>
    </source>
</evidence>
<dbReference type="Proteomes" id="UP000018208">
    <property type="component" value="Unassembled WGS sequence"/>
</dbReference>
<protein>
    <submittedName>
        <fullName evidence="1">Uncharacterized protein</fullName>
    </submittedName>
</protein>
<dbReference type="GeneID" id="94299779"/>
<keyword evidence="2" id="KW-1185">Reference proteome</keyword>
<reference evidence="1 2" key="1">
    <citation type="journal article" date="2014" name="PLoS Genet.">
        <title>The Genome of Spironucleus salmonicida Highlights a Fish Pathogen Adapted to Fluctuating Environments.</title>
        <authorList>
            <person name="Xu F."/>
            <person name="Jerlstrom-Hultqvist J."/>
            <person name="Einarsson E."/>
            <person name="Astvaldsson A."/>
            <person name="Svard S.G."/>
            <person name="Andersson J.O."/>
        </authorList>
    </citation>
    <scope>NUCLEOTIDE SEQUENCE [LARGE SCALE GENOMIC DNA]</scope>
    <source>
        <strain evidence="1 2">ATCC 50377</strain>
    </source>
</reference>
<gene>
    <name evidence="1" type="ORF">SS50377_25756</name>
</gene>
<organism evidence="1 2">
    <name type="scientific">Spironucleus salmonicida</name>
    <dbReference type="NCBI Taxonomy" id="348837"/>
    <lineage>
        <taxon>Eukaryota</taxon>
        <taxon>Metamonada</taxon>
        <taxon>Diplomonadida</taxon>
        <taxon>Hexamitidae</taxon>
        <taxon>Hexamitinae</taxon>
        <taxon>Spironucleus</taxon>
    </lineage>
</organism>
<dbReference type="KEGG" id="ssao:94299779"/>
<name>A0A9P8RWK5_9EUKA</name>
<sequence length="335" mass="39659">MMDVDDYVSPYKLDNEQNVPTQHRLFYHYQQGSFYCYGCNSAYETNEYFETVQKRQIIFPFHTQNTDWFFYQPVHLHGLVLGVINQSLYLINKLHIGKIADTPEHQGQPLFVYEDRLCFMSRQITFSFDFQTMCFRQMDFPKMNCSHVFGVNNSPAFYDSGRRVIQTMQFELPCQQLLFCSNNLALTVQKKDKRQIWTLLNLQQGIIHEIEDYEVLDINLSQFTVQGNKSGVRLEQASIFSGFDDQIWYDIELVTLVEGRIFNNNNLVDIWVDNIENIDKISDEINKQNLWMQRLYGLEKAQQCRQVSRKWIQEMKNEVYAVGKVIAQRIIYGND</sequence>
<dbReference type="EMBL" id="AUWU02000006">
    <property type="protein sequence ID" value="KAH0571567.1"/>
    <property type="molecule type" value="Genomic_DNA"/>
</dbReference>
<comment type="caution">
    <text evidence="1">The sequence shown here is derived from an EMBL/GenBank/DDBJ whole genome shotgun (WGS) entry which is preliminary data.</text>
</comment>
<dbReference type="RefSeq" id="XP_067762340.1">
    <property type="nucleotide sequence ID" value="XM_067909584.1"/>
</dbReference>
<dbReference type="AlphaFoldDB" id="A0A9P8RWK5"/>
<proteinExistence type="predicted"/>
<accession>A0A9P8RWK5</accession>
<evidence type="ECO:0000313" key="1">
    <source>
        <dbReference type="EMBL" id="KAH0571567.1"/>
    </source>
</evidence>